<keyword evidence="1" id="KW-0472">Membrane</keyword>
<feature type="transmembrane region" description="Helical" evidence="1">
    <location>
        <begin position="55"/>
        <end position="76"/>
    </location>
</feature>
<dbReference type="AlphaFoldDB" id="A0A0L7RDA1"/>
<reference evidence="2 3" key="1">
    <citation type="submission" date="2015-07" db="EMBL/GenBank/DDBJ databases">
        <title>The genome of Habropoda laboriosa.</title>
        <authorList>
            <person name="Pan H."/>
            <person name="Kapheim K."/>
        </authorList>
    </citation>
    <scope>NUCLEOTIDE SEQUENCE [LARGE SCALE GENOMIC DNA]</scope>
    <source>
        <strain evidence="2">0110345459</strain>
    </source>
</reference>
<evidence type="ECO:0000313" key="3">
    <source>
        <dbReference type="Proteomes" id="UP000053825"/>
    </source>
</evidence>
<proteinExistence type="predicted"/>
<organism evidence="2 3">
    <name type="scientific">Habropoda laboriosa</name>
    <dbReference type="NCBI Taxonomy" id="597456"/>
    <lineage>
        <taxon>Eukaryota</taxon>
        <taxon>Metazoa</taxon>
        <taxon>Ecdysozoa</taxon>
        <taxon>Arthropoda</taxon>
        <taxon>Hexapoda</taxon>
        <taxon>Insecta</taxon>
        <taxon>Pterygota</taxon>
        <taxon>Neoptera</taxon>
        <taxon>Endopterygota</taxon>
        <taxon>Hymenoptera</taxon>
        <taxon>Apocrita</taxon>
        <taxon>Aculeata</taxon>
        <taxon>Apoidea</taxon>
        <taxon>Anthophila</taxon>
        <taxon>Apidae</taxon>
        <taxon>Habropoda</taxon>
    </lineage>
</organism>
<sequence length="83" mass="9500">MLCADAQTTDDRRQTNDVISFTERSKSPRLSARGSETPKFAALFLSLPRLYRTNLYATFTFPLTFLTIIIRLPALFTLDYAFT</sequence>
<evidence type="ECO:0000313" key="2">
    <source>
        <dbReference type="EMBL" id="KOC68775.1"/>
    </source>
</evidence>
<keyword evidence="1" id="KW-0812">Transmembrane</keyword>
<evidence type="ECO:0000256" key="1">
    <source>
        <dbReference type="SAM" id="Phobius"/>
    </source>
</evidence>
<protein>
    <submittedName>
        <fullName evidence="2">Uncharacterized protein</fullName>
    </submittedName>
</protein>
<gene>
    <name evidence="2" type="ORF">WH47_06567</name>
</gene>
<dbReference type="EMBL" id="KQ414615">
    <property type="protein sequence ID" value="KOC68775.1"/>
    <property type="molecule type" value="Genomic_DNA"/>
</dbReference>
<name>A0A0L7RDA1_9HYME</name>
<keyword evidence="1" id="KW-1133">Transmembrane helix</keyword>
<dbReference type="Proteomes" id="UP000053825">
    <property type="component" value="Unassembled WGS sequence"/>
</dbReference>
<keyword evidence="3" id="KW-1185">Reference proteome</keyword>
<accession>A0A0L7RDA1</accession>